<name>A0A8S5SE52_9CAUD</name>
<sequence>MRIVKQGKPKEEKKTVRYVCDNCGAEIEVGIDESLDCCPCCGKEQLMLLPGNEDKTSRKLLSAGEAFPEKYFRFGVSDGAVKLSDERIRNMIDETVQTYLRSNCGYCYSGTGDTFIAVFQSDENDINDYFVVIGKNYYEINSCELEDDSWEEEEDEDE</sequence>
<protein>
    <submittedName>
        <fullName evidence="1">Hydrogenase/urease nickel incorporation protein</fullName>
    </submittedName>
</protein>
<proteinExistence type="predicted"/>
<evidence type="ECO:0000313" key="1">
    <source>
        <dbReference type="EMBL" id="DAF49067.1"/>
    </source>
</evidence>
<organism evidence="1">
    <name type="scientific">Siphoviridae sp. ctnpt50</name>
    <dbReference type="NCBI Taxonomy" id="2827941"/>
    <lineage>
        <taxon>Viruses</taxon>
        <taxon>Duplodnaviria</taxon>
        <taxon>Heunggongvirae</taxon>
        <taxon>Uroviricota</taxon>
        <taxon>Caudoviricetes</taxon>
    </lineage>
</organism>
<reference evidence="1" key="1">
    <citation type="journal article" date="2021" name="Proc. Natl. Acad. Sci. U.S.A.">
        <title>A Catalog of Tens of Thousands of Viruses from Human Metagenomes Reveals Hidden Associations with Chronic Diseases.</title>
        <authorList>
            <person name="Tisza M.J."/>
            <person name="Buck C.B."/>
        </authorList>
    </citation>
    <scope>NUCLEOTIDE SEQUENCE</scope>
    <source>
        <strain evidence="1">Ctnpt50</strain>
    </source>
</reference>
<dbReference type="EMBL" id="BK032577">
    <property type="protein sequence ID" value="DAF49067.1"/>
    <property type="molecule type" value="Genomic_DNA"/>
</dbReference>
<accession>A0A8S5SE52</accession>